<organism evidence="2 3">
    <name type="scientific">Nesidiocoris tenuis</name>
    <dbReference type="NCBI Taxonomy" id="355587"/>
    <lineage>
        <taxon>Eukaryota</taxon>
        <taxon>Metazoa</taxon>
        <taxon>Ecdysozoa</taxon>
        <taxon>Arthropoda</taxon>
        <taxon>Hexapoda</taxon>
        <taxon>Insecta</taxon>
        <taxon>Pterygota</taxon>
        <taxon>Neoptera</taxon>
        <taxon>Paraneoptera</taxon>
        <taxon>Hemiptera</taxon>
        <taxon>Heteroptera</taxon>
        <taxon>Panheteroptera</taxon>
        <taxon>Cimicomorpha</taxon>
        <taxon>Miridae</taxon>
        <taxon>Dicyphina</taxon>
        <taxon>Nesidiocoris</taxon>
    </lineage>
</organism>
<feature type="signal peptide" evidence="1">
    <location>
        <begin position="1"/>
        <end position="20"/>
    </location>
</feature>
<reference evidence="2 3" key="1">
    <citation type="submission" date="2023-09" db="EMBL/GenBank/DDBJ databases">
        <title>Nesidiocoris tenuis whole genome shotgun sequence.</title>
        <authorList>
            <person name="Shibata T."/>
            <person name="Shimoda M."/>
            <person name="Kobayashi T."/>
            <person name="Uehara T."/>
        </authorList>
    </citation>
    <scope>NUCLEOTIDE SEQUENCE [LARGE SCALE GENOMIC DNA]</scope>
    <source>
        <strain evidence="2 3">Japan</strain>
    </source>
</reference>
<name>A0ABN7AIQ3_9HEMI</name>
<feature type="chain" id="PRO_5046220848" evidence="1">
    <location>
        <begin position="21"/>
        <end position="135"/>
    </location>
</feature>
<protein>
    <submittedName>
        <fullName evidence="2">Uncharacterized protein</fullName>
    </submittedName>
</protein>
<dbReference type="EMBL" id="AP028910">
    <property type="protein sequence ID" value="BES91157.1"/>
    <property type="molecule type" value="Genomic_DNA"/>
</dbReference>
<evidence type="ECO:0000313" key="3">
    <source>
        <dbReference type="Proteomes" id="UP001307889"/>
    </source>
</evidence>
<keyword evidence="3" id="KW-1185">Reference proteome</keyword>
<evidence type="ECO:0000313" key="2">
    <source>
        <dbReference type="EMBL" id="BES91157.1"/>
    </source>
</evidence>
<proteinExistence type="predicted"/>
<keyword evidence="1" id="KW-0732">Signal</keyword>
<evidence type="ECO:0000256" key="1">
    <source>
        <dbReference type="SAM" id="SignalP"/>
    </source>
</evidence>
<dbReference type="Proteomes" id="UP001307889">
    <property type="component" value="Chromosome 2"/>
</dbReference>
<accession>A0ABN7AIQ3</accession>
<gene>
    <name evidence="2" type="ORF">NTJ_03965</name>
</gene>
<sequence>MKICFWATCTQAFWPTGCLCLSGSKSWYKFKKAEGQRYHHDINEPPAICQELKPIFSDLANDQLLPKCLHGEDPKGQRMFQQCAVENDSQENFCWPEMIKFGVQEGVPMYNDGNISRCRDLHNLGIELGANLLAD</sequence>